<keyword evidence="2" id="KW-1185">Reference proteome</keyword>
<dbReference type="EMBL" id="AP022561">
    <property type="protein sequence ID" value="BBX06941.1"/>
    <property type="molecule type" value="Genomic_DNA"/>
</dbReference>
<dbReference type="KEGG" id="maic:MAIC_17440"/>
<gene>
    <name evidence="1" type="ORF">MAIC_17440</name>
</gene>
<evidence type="ECO:0008006" key="3">
    <source>
        <dbReference type="Google" id="ProtNLM"/>
    </source>
</evidence>
<reference evidence="1 2" key="1">
    <citation type="journal article" date="2019" name="Emerg. Microbes Infect.">
        <title>Comprehensive subspecies identification of 175 nontuberculous mycobacteria species based on 7547 genomic profiles.</title>
        <authorList>
            <person name="Matsumoto Y."/>
            <person name="Kinjo T."/>
            <person name="Motooka D."/>
            <person name="Nabeya D."/>
            <person name="Jung N."/>
            <person name="Uechi K."/>
            <person name="Horii T."/>
            <person name="Iida T."/>
            <person name="Fujita J."/>
            <person name="Nakamura S."/>
        </authorList>
    </citation>
    <scope>NUCLEOTIDE SEQUENCE [LARGE SCALE GENOMIC DNA]</scope>
    <source>
        <strain evidence="1 2">JCM 6376</strain>
    </source>
</reference>
<protein>
    <recommendedName>
        <fullName evidence="3">Lumazine-binding domain</fullName>
    </recommendedName>
</protein>
<sequence length="317" mass="33736">MIIGLLSGVAVLVVAAIVAVIVFGSGGPGNPKTAGDVVKAYLEALARGDANEALSYTNDEPASKDFLTDDILKQQIAKWPITNIRILNDDADSSIEMGSVHVAANFGDQTSDENIHVKKSGGEWKLDHAALKLKFISSQDQKALSTVTLFGKSIDPKKETYVFPGWIDLGNSNEYITQEPLKRPLLLGELGYGGLTTSLMPQFDISDKGIAVSMDLVKSAIANCASSKQLQPPNCPQGVRDSSLVDGTAVWTAPADLSELKASYFDPEKMTERVHGPLDFQLTAQSTSGGTKSGTVYSYITATVDLTTNPPTVSVRG</sequence>
<evidence type="ECO:0000313" key="1">
    <source>
        <dbReference type="EMBL" id="BBX06941.1"/>
    </source>
</evidence>
<dbReference type="Gene3D" id="3.10.450.50">
    <property type="match status" value="1"/>
</dbReference>
<dbReference type="Proteomes" id="UP000467327">
    <property type="component" value="Chromosome"/>
</dbReference>
<accession>A0AAD1HKT2</accession>
<organism evidence="1 2">
    <name type="scientific">Mycolicibacterium aichiense</name>
    <dbReference type="NCBI Taxonomy" id="1799"/>
    <lineage>
        <taxon>Bacteria</taxon>
        <taxon>Bacillati</taxon>
        <taxon>Actinomycetota</taxon>
        <taxon>Actinomycetes</taxon>
        <taxon>Mycobacteriales</taxon>
        <taxon>Mycobacteriaceae</taxon>
        <taxon>Mycolicibacterium</taxon>
    </lineage>
</organism>
<proteinExistence type="predicted"/>
<name>A0AAD1HKT2_9MYCO</name>
<evidence type="ECO:0000313" key="2">
    <source>
        <dbReference type="Proteomes" id="UP000467327"/>
    </source>
</evidence>
<dbReference type="AlphaFoldDB" id="A0AAD1HKT2"/>